<protein>
    <recommendedName>
        <fullName evidence="2">DUF1995 domain-containing protein</fullName>
    </recommendedName>
</protein>
<dbReference type="Pfam" id="PF09353">
    <property type="entry name" value="DUF1995"/>
    <property type="match status" value="1"/>
</dbReference>
<name>A0A7S2PCV2_9STRA</name>
<dbReference type="PANTHER" id="PTHR35509">
    <property type="entry name" value="DOMAIN PROTEIN, PUTATIVE (DUF1995)-RELATED"/>
    <property type="match status" value="1"/>
</dbReference>
<sequence>MIRLCASILSIIAASSAFTPSIQIKTHRHQTLLKSSQLAGIGQPTELPDSLEDAAQQAAKCCDDLVKFGDRNRCRVDFDTSVGDETYTTLKSSLTFGVEFIKSLSYALIPGAQQLKQDQMMRDIQAKAELTQLEGEIGPIESEEELRNNPNFERINQLQQIVANSGVMEEETKWNGPIFRVYFPDEGSAALARRDWKINTVEALVPPCVSLSSVGGVQAHDTTRDVVNLFFCPKASEAEFVEDILYKTEAGGNIVLSVFLNPNLVDMGVTGFGMAGRMLRERLLDDLAVSYYLRTLQWGALTRAWPSDFSVWQEDENSDGGYRLIKSLDNLPSNPEVEDIYDIENGLMNAPKDGPGFLNALGDFVNGMTRL</sequence>
<feature type="signal peptide" evidence="1">
    <location>
        <begin position="1"/>
        <end position="17"/>
    </location>
</feature>
<reference evidence="3" key="1">
    <citation type="submission" date="2021-01" db="EMBL/GenBank/DDBJ databases">
        <authorList>
            <person name="Corre E."/>
            <person name="Pelletier E."/>
            <person name="Niang G."/>
            <person name="Scheremetjew M."/>
            <person name="Finn R."/>
            <person name="Kale V."/>
            <person name="Holt S."/>
            <person name="Cochrane G."/>
            <person name="Meng A."/>
            <person name="Brown T."/>
            <person name="Cohen L."/>
        </authorList>
    </citation>
    <scope>NUCLEOTIDE SEQUENCE</scope>
    <source>
        <strain evidence="3">B650</strain>
    </source>
</reference>
<keyword evidence="1" id="KW-0732">Signal</keyword>
<feature type="chain" id="PRO_5031102909" description="DUF1995 domain-containing protein" evidence="1">
    <location>
        <begin position="18"/>
        <end position="371"/>
    </location>
</feature>
<dbReference type="AlphaFoldDB" id="A0A7S2PCV2"/>
<dbReference type="InterPro" id="IPR018962">
    <property type="entry name" value="DUF1995"/>
</dbReference>
<evidence type="ECO:0000259" key="2">
    <source>
        <dbReference type="Pfam" id="PF09353"/>
    </source>
</evidence>
<accession>A0A7S2PCV2</accession>
<dbReference type="EMBL" id="HBGY01021158">
    <property type="protein sequence ID" value="CAD9590757.1"/>
    <property type="molecule type" value="Transcribed_RNA"/>
</dbReference>
<evidence type="ECO:0000256" key="1">
    <source>
        <dbReference type="SAM" id="SignalP"/>
    </source>
</evidence>
<proteinExistence type="predicted"/>
<dbReference type="PANTHER" id="PTHR35509:SF1">
    <property type="entry name" value="DOMAIN PROTEIN, PUTATIVE (DUF1995)-RELATED"/>
    <property type="match status" value="1"/>
</dbReference>
<evidence type="ECO:0000313" key="3">
    <source>
        <dbReference type="EMBL" id="CAD9590757.1"/>
    </source>
</evidence>
<organism evidence="3">
    <name type="scientific">Leptocylindrus danicus</name>
    <dbReference type="NCBI Taxonomy" id="163516"/>
    <lineage>
        <taxon>Eukaryota</taxon>
        <taxon>Sar</taxon>
        <taxon>Stramenopiles</taxon>
        <taxon>Ochrophyta</taxon>
        <taxon>Bacillariophyta</taxon>
        <taxon>Coscinodiscophyceae</taxon>
        <taxon>Chaetocerotophycidae</taxon>
        <taxon>Leptocylindrales</taxon>
        <taxon>Leptocylindraceae</taxon>
        <taxon>Leptocylindrus</taxon>
    </lineage>
</organism>
<dbReference type="InterPro" id="IPR053021">
    <property type="entry name" value="Chloroplast_ADK"/>
</dbReference>
<feature type="domain" description="DUF1995" evidence="2">
    <location>
        <begin position="48"/>
        <end position="338"/>
    </location>
</feature>
<gene>
    <name evidence="3" type="ORF">LDAN0321_LOCUS13321</name>
</gene>